<feature type="transmembrane region" description="Helical" evidence="12">
    <location>
        <begin position="25"/>
        <end position="55"/>
    </location>
</feature>
<keyword evidence="13" id="KW-0282">Flagellum</keyword>
<feature type="transmembrane region" description="Helical" evidence="12">
    <location>
        <begin position="200"/>
        <end position="217"/>
    </location>
</feature>
<evidence type="ECO:0000256" key="9">
    <source>
        <dbReference type="ARBA" id="ARBA00023136"/>
    </source>
</evidence>
<sequence length="225" mass="25248">MTSIPGIPTSFFTSQPQGVTTTIQLLLMLTILSLAPAILILMTSFTRIIIVLSFVRTSLSTQQMPPNQVLIGLALFLTFFIMAPVYGQINHDALVPYQKHKITQKQAIARAEAPIKHFMAKETRTKDLELFLNYGKYKMPSSINKIPMTALVPAFTISELKTAFQMGFMIFIPFLVIDMVVSSILMAMGMMMLPPVMISLPFKILLFIMVDGWYLIVESLLKSFS</sequence>
<reference evidence="13 14" key="1">
    <citation type="submission" date="2021-01" db="EMBL/GenBank/DDBJ databases">
        <title>Genomic Encyclopedia of Type Strains, Phase IV (KMG-IV): sequencing the most valuable type-strain genomes for metagenomic binning, comparative biology and taxonomic classification.</title>
        <authorList>
            <person name="Goeker M."/>
        </authorList>
    </citation>
    <scope>NUCLEOTIDE SEQUENCE [LARGE SCALE GENOMIC DNA]</scope>
    <source>
        <strain evidence="13 14">DSM 100968</strain>
    </source>
</reference>
<dbReference type="PANTHER" id="PTHR30587">
    <property type="entry name" value="FLAGELLAR BIOSYNTHETIC PROTEIN FLIP"/>
    <property type="match status" value="1"/>
</dbReference>
<dbReference type="NCBIfam" id="TIGR01103">
    <property type="entry name" value="fliP"/>
    <property type="match status" value="1"/>
</dbReference>
<comment type="caution">
    <text evidence="13">The sequence shown here is derived from an EMBL/GenBank/DDBJ whole genome shotgun (WGS) entry which is preliminary data.</text>
</comment>
<proteinExistence type="inferred from homology"/>
<dbReference type="PROSITE" id="PS01060">
    <property type="entry name" value="FLIP_1"/>
    <property type="match status" value="1"/>
</dbReference>
<keyword evidence="13" id="KW-0969">Cilium</keyword>
<keyword evidence="6 12" id="KW-1005">Bacterial flagellum biogenesis</keyword>
<gene>
    <name evidence="12" type="primary">fliP</name>
    <name evidence="13" type="ORF">JOC27_000401</name>
</gene>
<feature type="transmembrane region" description="Helical" evidence="12">
    <location>
        <begin position="67"/>
        <end position="87"/>
    </location>
</feature>
<evidence type="ECO:0000256" key="10">
    <source>
        <dbReference type="ARBA" id="ARBA00023143"/>
    </source>
</evidence>
<keyword evidence="11 12" id="KW-1006">Bacterial flagellum protein export</keyword>
<dbReference type="EMBL" id="JAFBEV010000003">
    <property type="protein sequence ID" value="MBM7656960.1"/>
    <property type="molecule type" value="Genomic_DNA"/>
</dbReference>
<evidence type="ECO:0000256" key="5">
    <source>
        <dbReference type="ARBA" id="ARBA00022692"/>
    </source>
</evidence>
<evidence type="ECO:0000256" key="2">
    <source>
        <dbReference type="ARBA" id="ARBA00021714"/>
    </source>
</evidence>
<comment type="similarity">
    <text evidence="1 12">Belongs to the FliP/MopC/SpaP family.</text>
</comment>
<evidence type="ECO:0000256" key="7">
    <source>
        <dbReference type="ARBA" id="ARBA00022927"/>
    </source>
</evidence>
<dbReference type="PRINTS" id="PR00951">
    <property type="entry name" value="FLGBIOSNFLIP"/>
</dbReference>
<dbReference type="PROSITE" id="PS01061">
    <property type="entry name" value="FLIP_2"/>
    <property type="match status" value="1"/>
</dbReference>
<organism evidence="13 14">
    <name type="scientific">Sporolactobacillus spathodeae</name>
    <dbReference type="NCBI Taxonomy" id="1465502"/>
    <lineage>
        <taxon>Bacteria</taxon>
        <taxon>Bacillati</taxon>
        <taxon>Bacillota</taxon>
        <taxon>Bacilli</taxon>
        <taxon>Bacillales</taxon>
        <taxon>Sporolactobacillaceae</taxon>
        <taxon>Sporolactobacillus</taxon>
    </lineage>
</organism>
<evidence type="ECO:0000256" key="6">
    <source>
        <dbReference type="ARBA" id="ARBA00022795"/>
    </source>
</evidence>
<dbReference type="InterPro" id="IPR005837">
    <property type="entry name" value="FliP"/>
</dbReference>
<dbReference type="PRINTS" id="PR01302">
    <property type="entry name" value="TYPE3IMPPROT"/>
</dbReference>
<evidence type="ECO:0000313" key="14">
    <source>
        <dbReference type="Proteomes" id="UP000823201"/>
    </source>
</evidence>
<evidence type="ECO:0000256" key="12">
    <source>
        <dbReference type="RuleBase" id="RU362069"/>
    </source>
</evidence>
<keyword evidence="7 12" id="KW-0653">Protein transport</keyword>
<keyword evidence="9 12" id="KW-0472">Membrane</keyword>
<keyword evidence="3 12" id="KW-0813">Transport</keyword>
<keyword evidence="13" id="KW-0966">Cell projection</keyword>
<dbReference type="RefSeq" id="WP_205005327.1">
    <property type="nucleotide sequence ID" value="NZ_CBCRXA010000003.1"/>
</dbReference>
<dbReference type="NCBIfam" id="NF009438">
    <property type="entry name" value="PRK12797.1"/>
    <property type="match status" value="1"/>
</dbReference>
<dbReference type="Pfam" id="PF00813">
    <property type="entry name" value="FliP"/>
    <property type="match status" value="1"/>
</dbReference>
<keyword evidence="8 12" id="KW-1133">Transmembrane helix</keyword>
<comment type="subcellular location">
    <subcellularLocation>
        <location evidence="12">Cell membrane</location>
        <topology evidence="12">Multi-pass membrane protein</topology>
    </subcellularLocation>
    <subcellularLocation>
        <location evidence="12">Bacterial flagellum basal body</location>
    </subcellularLocation>
</comment>
<evidence type="ECO:0000256" key="8">
    <source>
        <dbReference type="ARBA" id="ARBA00022989"/>
    </source>
</evidence>
<evidence type="ECO:0000313" key="13">
    <source>
        <dbReference type="EMBL" id="MBM7656960.1"/>
    </source>
</evidence>
<evidence type="ECO:0000256" key="3">
    <source>
        <dbReference type="ARBA" id="ARBA00022448"/>
    </source>
</evidence>
<dbReference type="Proteomes" id="UP000823201">
    <property type="component" value="Unassembled WGS sequence"/>
</dbReference>
<protein>
    <recommendedName>
        <fullName evidence="2 12">Flagellar biosynthetic protein FliP</fullName>
    </recommendedName>
</protein>
<evidence type="ECO:0000256" key="1">
    <source>
        <dbReference type="ARBA" id="ARBA00006257"/>
    </source>
</evidence>
<keyword evidence="4 12" id="KW-1003">Cell membrane</keyword>
<keyword evidence="10" id="KW-0975">Bacterial flagellum</keyword>
<name>A0ABS2Q6L8_9BACL</name>
<dbReference type="InterPro" id="IPR005838">
    <property type="entry name" value="T3SS_IM_P"/>
</dbReference>
<keyword evidence="5 12" id="KW-0812">Transmembrane</keyword>
<feature type="transmembrane region" description="Helical" evidence="12">
    <location>
        <begin position="168"/>
        <end position="188"/>
    </location>
</feature>
<dbReference type="PANTHER" id="PTHR30587:SF0">
    <property type="entry name" value="FLAGELLAR BIOSYNTHETIC PROTEIN FLIP"/>
    <property type="match status" value="1"/>
</dbReference>
<evidence type="ECO:0000256" key="11">
    <source>
        <dbReference type="ARBA" id="ARBA00023225"/>
    </source>
</evidence>
<keyword evidence="14" id="KW-1185">Reference proteome</keyword>
<accession>A0ABS2Q6L8</accession>
<comment type="function">
    <text evidence="12">Plays a role in the flagellum-specific transport system.</text>
</comment>
<evidence type="ECO:0000256" key="4">
    <source>
        <dbReference type="ARBA" id="ARBA00022475"/>
    </source>
</evidence>